<evidence type="ECO:0000313" key="2">
    <source>
        <dbReference type="EMBL" id="RPA78511.1"/>
    </source>
</evidence>
<evidence type="ECO:0000256" key="1">
    <source>
        <dbReference type="SAM" id="MobiDB-lite"/>
    </source>
</evidence>
<protein>
    <submittedName>
        <fullName evidence="2">Uncharacterized protein</fullName>
    </submittedName>
</protein>
<name>A0A3N4I2Q3_ASCIM</name>
<organism evidence="2 3">
    <name type="scientific">Ascobolus immersus RN42</name>
    <dbReference type="NCBI Taxonomy" id="1160509"/>
    <lineage>
        <taxon>Eukaryota</taxon>
        <taxon>Fungi</taxon>
        <taxon>Dikarya</taxon>
        <taxon>Ascomycota</taxon>
        <taxon>Pezizomycotina</taxon>
        <taxon>Pezizomycetes</taxon>
        <taxon>Pezizales</taxon>
        <taxon>Ascobolaceae</taxon>
        <taxon>Ascobolus</taxon>
    </lineage>
</organism>
<sequence length="616" mass="68744">MRIVRTDYKYEEKGLSVELELRKTTTFRQVLSEFCDQFRSKYRVSSSDCFSVEGLRMEDISDGGCDEIGDINVTLEEYFGVTSGCFELEIKPNGIGPLLNGILGHTTSTPEPSEQPYQSTDAMATFVLLVNYTDVSLYGKFGLSADEYVEIGEEDEELMLSLFIQEVDRFKDMLCSADGFVSPVALPLELGNLQVLSCTFVELYSGCGSILFFVAPEDSHSPLLDWRNHLIDAHAVHGPEKDADPSKSVTKNEPEIDCSTDFIKHSDISTGLRASGETSFDTSTAADAISTVDALTTATSSSTEETKELEPKGKEKMDKELEETKHTIESGHDLGVESKEGERPGTVIGASLRSDTTSGPEGVRFAGSSSGIGMHSAASRSMGSILELRLGAFKEKESIPLLERQTTNPPYPERSEDLMIQKSFPGVEPIDQFIARCLPNSDAYSIDREWVKTFKEEMEKRERWLLNEMVKVQNKQLIVNKQRLSARRLIELASMHLRHHLNISQNLSNRRLILEKALSAVDDYKKEPIIKSLTAESEGSIIELHRTSAEDFVKFMFDKDNRAILDGNTVAHFALKEDCWDTINSFVDIDVKAQLESVFAFLSQEMVQGFTDVPKE</sequence>
<dbReference type="AlphaFoldDB" id="A0A3N4I2Q3"/>
<gene>
    <name evidence="2" type="ORF">BJ508DRAFT_329136</name>
</gene>
<dbReference type="EMBL" id="ML119710">
    <property type="protein sequence ID" value="RPA78511.1"/>
    <property type="molecule type" value="Genomic_DNA"/>
</dbReference>
<feature type="region of interest" description="Disordered" evidence="1">
    <location>
        <begin position="296"/>
        <end position="361"/>
    </location>
</feature>
<accession>A0A3N4I2Q3</accession>
<evidence type="ECO:0000313" key="3">
    <source>
        <dbReference type="Proteomes" id="UP000275078"/>
    </source>
</evidence>
<reference evidence="2 3" key="1">
    <citation type="journal article" date="2018" name="Nat. Ecol. Evol.">
        <title>Pezizomycetes genomes reveal the molecular basis of ectomycorrhizal truffle lifestyle.</title>
        <authorList>
            <person name="Murat C."/>
            <person name="Payen T."/>
            <person name="Noel B."/>
            <person name="Kuo A."/>
            <person name="Morin E."/>
            <person name="Chen J."/>
            <person name="Kohler A."/>
            <person name="Krizsan K."/>
            <person name="Balestrini R."/>
            <person name="Da Silva C."/>
            <person name="Montanini B."/>
            <person name="Hainaut M."/>
            <person name="Levati E."/>
            <person name="Barry K.W."/>
            <person name="Belfiori B."/>
            <person name="Cichocki N."/>
            <person name="Clum A."/>
            <person name="Dockter R.B."/>
            <person name="Fauchery L."/>
            <person name="Guy J."/>
            <person name="Iotti M."/>
            <person name="Le Tacon F."/>
            <person name="Lindquist E.A."/>
            <person name="Lipzen A."/>
            <person name="Malagnac F."/>
            <person name="Mello A."/>
            <person name="Molinier V."/>
            <person name="Miyauchi S."/>
            <person name="Poulain J."/>
            <person name="Riccioni C."/>
            <person name="Rubini A."/>
            <person name="Sitrit Y."/>
            <person name="Splivallo R."/>
            <person name="Traeger S."/>
            <person name="Wang M."/>
            <person name="Zifcakova L."/>
            <person name="Wipf D."/>
            <person name="Zambonelli A."/>
            <person name="Paolocci F."/>
            <person name="Nowrousian M."/>
            <person name="Ottonello S."/>
            <person name="Baldrian P."/>
            <person name="Spatafora J.W."/>
            <person name="Henrissat B."/>
            <person name="Nagy L.G."/>
            <person name="Aury J.M."/>
            <person name="Wincker P."/>
            <person name="Grigoriev I.V."/>
            <person name="Bonfante P."/>
            <person name="Martin F.M."/>
        </authorList>
    </citation>
    <scope>NUCLEOTIDE SEQUENCE [LARGE SCALE GENOMIC DNA]</scope>
    <source>
        <strain evidence="2 3">RN42</strain>
    </source>
</reference>
<dbReference type="Proteomes" id="UP000275078">
    <property type="component" value="Unassembled WGS sequence"/>
</dbReference>
<feature type="compositionally biased region" description="Basic and acidic residues" evidence="1">
    <location>
        <begin position="304"/>
        <end position="343"/>
    </location>
</feature>
<proteinExistence type="predicted"/>
<keyword evidence="3" id="KW-1185">Reference proteome</keyword>